<proteinExistence type="predicted"/>
<feature type="compositionally biased region" description="Low complexity" evidence="1">
    <location>
        <begin position="29"/>
        <end position="62"/>
    </location>
</feature>
<name>A0A4Z2G5A7_9TELE</name>
<evidence type="ECO:0000313" key="3">
    <source>
        <dbReference type="EMBL" id="TNN47772.1"/>
    </source>
</evidence>
<evidence type="ECO:0000256" key="1">
    <source>
        <dbReference type="SAM" id="MobiDB-lite"/>
    </source>
</evidence>
<feature type="region of interest" description="Disordered" evidence="1">
    <location>
        <begin position="1"/>
        <end position="64"/>
    </location>
</feature>
<dbReference type="OrthoDB" id="438211at2759"/>
<protein>
    <submittedName>
        <fullName evidence="3">Uncharacterized protein</fullName>
    </submittedName>
</protein>
<comment type="caution">
    <text evidence="3">The sequence shown here is derived from an EMBL/GenBank/DDBJ whole genome shotgun (WGS) entry which is preliminary data.</text>
</comment>
<evidence type="ECO:0000256" key="2">
    <source>
        <dbReference type="SAM" id="Phobius"/>
    </source>
</evidence>
<dbReference type="AlphaFoldDB" id="A0A4Z2G5A7"/>
<evidence type="ECO:0000313" key="4">
    <source>
        <dbReference type="Proteomes" id="UP000314294"/>
    </source>
</evidence>
<dbReference type="Proteomes" id="UP000314294">
    <property type="component" value="Unassembled WGS sequence"/>
</dbReference>
<feature type="transmembrane region" description="Helical" evidence="2">
    <location>
        <begin position="141"/>
        <end position="159"/>
    </location>
</feature>
<organism evidence="3 4">
    <name type="scientific">Liparis tanakae</name>
    <name type="common">Tanaka's snailfish</name>
    <dbReference type="NCBI Taxonomy" id="230148"/>
    <lineage>
        <taxon>Eukaryota</taxon>
        <taxon>Metazoa</taxon>
        <taxon>Chordata</taxon>
        <taxon>Craniata</taxon>
        <taxon>Vertebrata</taxon>
        <taxon>Euteleostomi</taxon>
        <taxon>Actinopterygii</taxon>
        <taxon>Neopterygii</taxon>
        <taxon>Teleostei</taxon>
        <taxon>Neoteleostei</taxon>
        <taxon>Acanthomorphata</taxon>
        <taxon>Eupercaria</taxon>
        <taxon>Perciformes</taxon>
        <taxon>Cottioidei</taxon>
        <taxon>Cottales</taxon>
        <taxon>Liparidae</taxon>
        <taxon>Liparis</taxon>
    </lineage>
</organism>
<accession>A0A4Z2G5A7</accession>
<gene>
    <name evidence="3" type="ORF">EYF80_042025</name>
</gene>
<keyword evidence="4" id="KW-1185">Reference proteome</keyword>
<keyword evidence="2" id="KW-0472">Membrane</keyword>
<keyword evidence="2" id="KW-1133">Transmembrane helix</keyword>
<reference evidence="3 4" key="1">
    <citation type="submission" date="2019-03" db="EMBL/GenBank/DDBJ databases">
        <title>First draft genome of Liparis tanakae, snailfish: a comprehensive survey of snailfish specific genes.</title>
        <authorList>
            <person name="Kim W."/>
            <person name="Song I."/>
            <person name="Jeong J.-H."/>
            <person name="Kim D."/>
            <person name="Kim S."/>
            <person name="Ryu S."/>
            <person name="Song J.Y."/>
            <person name="Lee S.K."/>
        </authorList>
    </citation>
    <scope>NUCLEOTIDE SEQUENCE [LARGE SCALE GENOMIC DNA]</scope>
    <source>
        <tissue evidence="3">Muscle</tissue>
    </source>
</reference>
<dbReference type="EMBL" id="SRLO01000725">
    <property type="protein sequence ID" value="TNN47772.1"/>
    <property type="molecule type" value="Genomic_DNA"/>
</dbReference>
<keyword evidence="2" id="KW-0812">Transmembrane</keyword>
<sequence>MHRSARQRQKQLELLSQQPSHESREDPRAAAAGASGSGSPRFIARTAAAAARPPSSSARGPAVFRFGSPGPASFGRHRSADWFPPGQSHLAANETTERIKRRWSLNAQAAPIGEVRDLQVILREEEEEEEEEPRAPATNHAVTILIALGAVMLVVVAFGDYGACNEKRCALLVVFSFKGGGTRPTDT</sequence>